<dbReference type="PANTHER" id="PTHR36985">
    <property type="entry name" value="TRANSLOCATION AND ASSEMBLY MODULE SUBUNIT TAMB"/>
    <property type="match status" value="1"/>
</dbReference>
<feature type="transmembrane region" description="Helical" evidence="5">
    <location>
        <begin position="26"/>
        <end position="45"/>
    </location>
</feature>
<dbReference type="GO" id="GO:0009306">
    <property type="term" value="P:protein secretion"/>
    <property type="evidence" value="ECO:0007669"/>
    <property type="project" value="InterPro"/>
</dbReference>
<comment type="caution">
    <text evidence="7">The sequence shown here is derived from an EMBL/GenBank/DDBJ whole genome shotgun (WGS) entry which is preliminary data.</text>
</comment>
<keyword evidence="2 5" id="KW-0812">Transmembrane</keyword>
<evidence type="ECO:0000313" key="7">
    <source>
        <dbReference type="EMBL" id="ONF97761.1"/>
    </source>
</evidence>
<accession>A0A1V2EYK7</accession>
<dbReference type="Pfam" id="PF04357">
    <property type="entry name" value="TamB"/>
    <property type="match status" value="1"/>
</dbReference>
<evidence type="ECO:0000256" key="3">
    <source>
        <dbReference type="ARBA" id="ARBA00022989"/>
    </source>
</evidence>
<keyword evidence="4 5" id="KW-0472">Membrane</keyword>
<dbReference type="PANTHER" id="PTHR36985:SF1">
    <property type="entry name" value="TRANSLOCATION AND ASSEMBLY MODULE SUBUNIT TAMB"/>
    <property type="match status" value="1"/>
</dbReference>
<dbReference type="RefSeq" id="WP_076743185.1">
    <property type="nucleotide sequence ID" value="NZ_MPSB01000001.1"/>
</dbReference>
<dbReference type="GO" id="GO:0097347">
    <property type="term" value="C:TAM protein secretion complex"/>
    <property type="evidence" value="ECO:0007669"/>
    <property type="project" value="TreeGrafter"/>
</dbReference>
<evidence type="ECO:0000256" key="1">
    <source>
        <dbReference type="ARBA" id="ARBA00004167"/>
    </source>
</evidence>
<keyword evidence="3 5" id="KW-1133">Transmembrane helix</keyword>
<sequence length="1407" mass="148076">MVETTASADTEVLVVHRPLWQRILKWIAVAIAACAFLLLAIVFGINTDPGRRFVADQLGNYSTAGGLNIKVGRIDGSLYGRMTLTDVRVSDPKGVFITSPRLDVDWRPFAFINNHVNVKSLNSELITMARNPALIPQPSDPNAPLLPDLDIDIDRLRVARFVMEAPVAGQRHIARIDGAAHIADRRAQLTVDGAALRAAGVAGGDTLKLRLDAVPDDNKLEIDARLFAPAGGLVSSMAGTKAPLRATIGGQGSWASWKGKAVATLGGGQLANLDLSARDGHIEVRGATRPGLYLEGPVERLTAPQLDVAIDTTLQERRADTRVKLRSSALAVDAGGIIDMANSQFGNFAVDAKLLTPGAIAPNLRGRDVLARVVLNGAFATPAVDYKVRATALGFAETTVENVYAEGLARVDADRIMVPLHARARRISGLNPALGGLTTNVRIDGDIAIDMPTILSDNLRVRSDTIDATAIIAANMETGRYTGALKGRVNNFRVESVGILNLNTDAELVTKPNGGFGIVGRVGVQTREIFNEGARTFLGGNAVAVTNFGYDTDGIITFRNMRVTAPLFRVTRGEGRYDLNTGAVAVSADAYSSKYGPLFARVSGSAASPVVTLRAPRPGVGIGLANLNARVVGRNGAYAVTATGGTTYGPFNADVVVSMGKQLAVDVRRVVFAGVNFAGRIVQSAAGPFTGRLNFAGSGLSGAVALGARGKYQTANVDARANAARIPGQVDFVIGRAIVKANVVLYDQPQVVADAQVADLRYGPTVIQSGRVKVNYAGGNGTAQALLTGSNSVPFRLAANAKLSPSEYLVALQGQANNINFRTGNPARITTAGGTYRLAPTQIVFDRGRMRVAGSYGSGINAQLRLDSLDLSIANALIPNLGLSGKATGSLDFAQANANAFPQADARMTITGFQRSSLAAVSQPVDVVFAGRLVSNGAEARALVKRGATTVGRMQAFLRPVGSGSSWASRLMAAPLSGGIRYNGPSGVLFSLAGLAEQQLTGPIVVAADFAGRVSAPQLNGVIRADALTYDNETYGTRLSNMAIRARFTNDRLQLDSMSAKAGDGSVQAQGYVGLAADQGYPMQINARLDNARLARSDSIGATASGTVQVTNGRGGGLIRADITIPEARYQIIRQGAAEVPELTGVRRKSDIREPRITDRPAQEKAPSMGLFKLDMRVRAENQLYVSGMGLESEWEADMRIGGTSAAPVITGGLDLVRGTYSFAGKNFEVERGRIRFRGGALTDPDIDIRATTVNDGITFVINITGTGQRPQIAFTSTPALPQDEVLSRLLFGTNPENLSAMEALQLASAVNSLRGSGGGLNPLGKLRSATGFDRLRVLGADDASGRGTALAAGKYLTDDIYIEIVTDARGFTATQLTIALTKSLSLLTQAGSFGGSNAQLRYSKDY</sequence>
<keyword evidence="8" id="KW-1185">Reference proteome</keyword>
<evidence type="ECO:0000256" key="4">
    <source>
        <dbReference type="ARBA" id="ARBA00023136"/>
    </source>
</evidence>
<name>A0A1V2EYK7_9SPHN</name>
<dbReference type="STRING" id="1915074.SPHI_03970"/>
<evidence type="ECO:0000313" key="8">
    <source>
        <dbReference type="Proteomes" id="UP000188729"/>
    </source>
</evidence>
<organism evidence="7 8">
    <name type="scientific">Sphingomonas jeddahensis</name>
    <dbReference type="NCBI Taxonomy" id="1915074"/>
    <lineage>
        <taxon>Bacteria</taxon>
        <taxon>Pseudomonadati</taxon>
        <taxon>Pseudomonadota</taxon>
        <taxon>Alphaproteobacteria</taxon>
        <taxon>Sphingomonadales</taxon>
        <taxon>Sphingomonadaceae</taxon>
        <taxon>Sphingomonas</taxon>
    </lineage>
</organism>
<feature type="domain" description="Translocation and assembly module TamB C-terminal" evidence="6">
    <location>
        <begin position="1058"/>
        <end position="1407"/>
    </location>
</feature>
<dbReference type="EMBL" id="MPSB01000001">
    <property type="protein sequence ID" value="ONF97761.1"/>
    <property type="molecule type" value="Genomic_DNA"/>
</dbReference>
<reference evidence="7 8" key="1">
    <citation type="submission" date="2016-11" db="EMBL/GenBank/DDBJ databases">
        <title>Genome sequence of Sphingomonas jeddahensis G39.</title>
        <authorList>
            <person name="Poehlein A."/>
            <person name="Wuebbeler J.H."/>
            <person name="Steinbuechel A."/>
            <person name="Daniel R."/>
        </authorList>
    </citation>
    <scope>NUCLEOTIDE SEQUENCE [LARGE SCALE GENOMIC DNA]</scope>
    <source>
        <strain evidence="7 8">G39</strain>
    </source>
</reference>
<dbReference type="OrthoDB" id="7784409at2"/>
<gene>
    <name evidence="7" type="primary">tamB_1</name>
    <name evidence="7" type="ORF">SPHI_03970</name>
</gene>
<comment type="subcellular location">
    <subcellularLocation>
        <location evidence="1">Membrane</location>
        <topology evidence="1">Single-pass membrane protein</topology>
    </subcellularLocation>
</comment>
<dbReference type="Proteomes" id="UP000188729">
    <property type="component" value="Unassembled WGS sequence"/>
</dbReference>
<dbReference type="GO" id="GO:0005886">
    <property type="term" value="C:plasma membrane"/>
    <property type="evidence" value="ECO:0007669"/>
    <property type="project" value="InterPro"/>
</dbReference>
<evidence type="ECO:0000256" key="2">
    <source>
        <dbReference type="ARBA" id="ARBA00022692"/>
    </source>
</evidence>
<protein>
    <submittedName>
        <fullName evidence="7">Translocation and assembly module TamB</fullName>
    </submittedName>
</protein>
<evidence type="ECO:0000259" key="6">
    <source>
        <dbReference type="Pfam" id="PF04357"/>
    </source>
</evidence>
<proteinExistence type="predicted"/>
<evidence type="ECO:0000256" key="5">
    <source>
        <dbReference type="SAM" id="Phobius"/>
    </source>
</evidence>
<dbReference type="InterPro" id="IPR007452">
    <property type="entry name" value="TamB_C"/>
</dbReference>